<dbReference type="AlphaFoldDB" id="A0A0G1H8W5"/>
<comment type="caution">
    <text evidence="1">The sequence shown here is derived from an EMBL/GenBank/DDBJ whole genome shotgun (WGS) entry which is preliminary data.</text>
</comment>
<accession>A0A0G1H8W5</accession>
<dbReference type="EMBL" id="LCHW01000001">
    <property type="protein sequence ID" value="KKT43811.1"/>
    <property type="molecule type" value="Genomic_DNA"/>
</dbReference>
<dbReference type="Proteomes" id="UP000034051">
    <property type="component" value="Unassembled WGS sequence"/>
</dbReference>
<sequence length="45" mass="4702">MYPVYDTCSYIDISFARPGTELDSTGFAVMPTPTSPDTAGALGNA</sequence>
<gene>
    <name evidence="1" type="ORF">UW32_C0001G0403</name>
</gene>
<organism evidence="1 2">
    <name type="scientific">Candidatus Wolfebacteria bacterium GW2011_GWE2_44_13</name>
    <dbReference type="NCBI Taxonomy" id="1619017"/>
    <lineage>
        <taxon>Bacteria</taxon>
        <taxon>Candidatus Wolfeibacteriota</taxon>
    </lineage>
</organism>
<evidence type="ECO:0000313" key="1">
    <source>
        <dbReference type="EMBL" id="KKT43811.1"/>
    </source>
</evidence>
<evidence type="ECO:0000313" key="2">
    <source>
        <dbReference type="Proteomes" id="UP000034051"/>
    </source>
</evidence>
<proteinExistence type="predicted"/>
<reference evidence="1 2" key="1">
    <citation type="journal article" date="2015" name="Nature">
        <title>rRNA introns, odd ribosomes, and small enigmatic genomes across a large radiation of phyla.</title>
        <authorList>
            <person name="Brown C.T."/>
            <person name="Hug L.A."/>
            <person name="Thomas B.C."/>
            <person name="Sharon I."/>
            <person name="Castelle C.J."/>
            <person name="Singh A."/>
            <person name="Wilkins M.J."/>
            <person name="Williams K.H."/>
            <person name="Banfield J.F."/>
        </authorList>
    </citation>
    <scope>NUCLEOTIDE SEQUENCE [LARGE SCALE GENOMIC DNA]</scope>
</reference>
<protein>
    <submittedName>
        <fullName evidence="1">Uncharacterized protein</fullName>
    </submittedName>
</protein>
<name>A0A0G1H8W5_9BACT</name>